<feature type="compositionally biased region" description="Polar residues" evidence="1">
    <location>
        <begin position="378"/>
        <end position="399"/>
    </location>
</feature>
<feature type="compositionally biased region" description="Acidic residues" evidence="1">
    <location>
        <begin position="121"/>
        <end position="145"/>
    </location>
</feature>
<feature type="domain" description="PH" evidence="2">
    <location>
        <begin position="159"/>
        <end position="254"/>
    </location>
</feature>
<proteinExistence type="predicted"/>
<dbReference type="STRING" id="5217.A0A4Q1BLB2"/>
<reference evidence="3 4" key="1">
    <citation type="submission" date="2016-06" db="EMBL/GenBank/DDBJ databases">
        <title>Evolution of pathogenesis and genome organization in the Tremellales.</title>
        <authorList>
            <person name="Cuomo C."/>
            <person name="Litvintseva A."/>
            <person name="Heitman J."/>
            <person name="Chen Y."/>
            <person name="Sun S."/>
            <person name="Springer D."/>
            <person name="Dromer F."/>
            <person name="Young S."/>
            <person name="Zeng Q."/>
            <person name="Chapman S."/>
            <person name="Gujja S."/>
            <person name="Saif S."/>
            <person name="Birren B."/>
        </authorList>
    </citation>
    <scope>NUCLEOTIDE SEQUENCE [LARGE SCALE GENOMIC DNA]</scope>
    <source>
        <strain evidence="3 4">ATCC 28783</strain>
    </source>
</reference>
<feature type="region of interest" description="Disordered" evidence="1">
    <location>
        <begin position="513"/>
        <end position="549"/>
    </location>
</feature>
<feature type="compositionally biased region" description="Basic and acidic residues" evidence="1">
    <location>
        <begin position="256"/>
        <end position="270"/>
    </location>
</feature>
<feature type="region of interest" description="Disordered" evidence="1">
    <location>
        <begin position="1"/>
        <end position="155"/>
    </location>
</feature>
<dbReference type="InterPro" id="IPR011993">
    <property type="entry name" value="PH-like_dom_sf"/>
</dbReference>
<evidence type="ECO:0000256" key="1">
    <source>
        <dbReference type="SAM" id="MobiDB-lite"/>
    </source>
</evidence>
<organism evidence="3 4">
    <name type="scientific">Tremella mesenterica</name>
    <name type="common">Jelly fungus</name>
    <dbReference type="NCBI Taxonomy" id="5217"/>
    <lineage>
        <taxon>Eukaryota</taxon>
        <taxon>Fungi</taxon>
        <taxon>Dikarya</taxon>
        <taxon>Basidiomycota</taxon>
        <taxon>Agaricomycotina</taxon>
        <taxon>Tremellomycetes</taxon>
        <taxon>Tremellales</taxon>
        <taxon>Tremellaceae</taxon>
        <taxon>Tremella</taxon>
    </lineage>
</organism>
<dbReference type="VEuPathDB" id="FungiDB:TREMEDRAFT_59759"/>
<gene>
    <name evidence="3" type="ORF">M231_04186</name>
</gene>
<feature type="region of interest" description="Disordered" evidence="1">
    <location>
        <begin position="653"/>
        <end position="680"/>
    </location>
</feature>
<dbReference type="InterPro" id="IPR001849">
    <property type="entry name" value="PH_domain"/>
</dbReference>
<feature type="compositionally biased region" description="Low complexity" evidence="1">
    <location>
        <begin position="431"/>
        <end position="447"/>
    </location>
</feature>
<sequence length="749" mass="81756">MVGSAQPLAPAFTPVPVPVPPPSKSEIQRKLSQKASVSPRLGESPKKPKKPIATGPPSAYHPSTMSGNESDTSSVTSSVPPAMTSPNHPTSPILTPATGSVGGLSAIAERKGSHAGSAGGFDDEMELEDVEEGDEEASGSDEEGQEGQGELKRGLEGERVVKSGFLYKKQERRKAWKKKWFVLRTGKLAYYKDNREYSLSRVIDLDNVHTVAPVLVKKHPFTFGIVTSKRTFLAKANSQDEMDDWVRSINTVRRRLSEQREDERTRRERGSSTATAMSVSHSEHQPLSTPTLSSSPTTHTGGYFIARQPSAYSPQQVQSGQSISLHSVPPPSPEATRSISSQLASLSIGPSPSMSGTLGSPRRPSGGFTGIQGIARSVSDTPTRGEPSASSYSSTTGPLSASPHKMQIPAVSSDEDDGEPYFSDPQAAFPSQLQRAQSQSPQQILSPPMSPVDPNKIILNSYLMKRSKGRGRRMWRKRWFYLTSQGLTYTKSHMDLKPLRFIPLSSVLDALETSTTPSDTGTDTDSPIRQNTFRRQGESIRRSSRDKVKGEDDHMFRIITAKRTFVLCAPGEEDEIKWLAAFRALLNRERSSLPSSVPPTQSQQFHIHHHQSHDQHQIHDQQTQTQTQYQSPKQIQNQMIERQVPFIMAQPPTPAGVGSMEETISSPTTQGPPITDVHEGKIGGEVDRGREERLEGIGGDTGVTGLGMGQSSLVLGMRGRSATYTAKSAVAEVVRRFHPEHSNAHEGQV</sequence>
<feature type="compositionally biased region" description="Low complexity" evidence="1">
    <location>
        <begin position="513"/>
        <end position="527"/>
    </location>
</feature>
<feature type="compositionally biased region" description="Low complexity" evidence="1">
    <location>
        <begin position="286"/>
        <end position="298"/>
    </location>
</feature>
<feature type="compositionally biased region" description="Polar residues" evidence="1">
    <location>
        <begin position="662"/>
        <end position="672"/>
    </location>
</feature>
<feature type="region of interest" description="Disordered" evidence="1">
    <location>
        <begin position="256"/>
        <end position="452"/>
    </location>
</feature>
<feature type="compositionally biased region" description="Pro residues" evidence="1">
    <location>
        <begin position="13"/>
        <end position="23"/>
    </location>
</feature>
<feature type="compositionally biased region" description="Low complexity" evidence="1">
    <location>
        <begin position="70"/>
        <end position="86"/>
    </location>
</feature>
<evidence type="ECO:0000313" key="3">
    <source>
        <dbReference type="EMBL" id="RXK38554.1"/>
    </source>
</evidence>
<protein>
    <recommendedName>
        <fullName evidence="2">PH domain-containing protein</fullName>
    </recommendedName>
</protein>
<dbReference type="OrthoDB" id="2157866at2759"/>
<evidence type="ECO:0000313" key="4">
    <source>
        <dbReference type="Proteomes" id="UP000289152"/>
    </source>
</evidence>
<feature type="domain" description="PH" evidence="2">
    <location>
        <begin position="456"/>
        <end position="587"/>
    </location>
</feature>
<name>A0A4Q1BLB2_TREME</name>
<dbReference type="PANTHER" id="PTHR14336">
    <property type="entry name" value="TANDEM PH DOMAIN CONTAINING PROTEIN"/>
    <property type="match status" value="1"/>
</dbReference>
<accession>A0A4Q1BLB2</accession>
<feature type="compositionally biased region" description="Basic and acidic residues" evidence="1">
    <location>
        <begin position="535"/>
        <end position="549"/>
    </location>
</feature>
<dbReference type="Gene3D" id="2.30.29.30">
    <property type="entry name" value="Pleckstrin-homology domain (PH domain)/Phosphotyrosine-binding domain (PTB)"/>
    <property type="match status" value="2"/>
</dbReference>
<dbReference type="InterPro" id="IPR051707">
    <property type="entry name" value="PI-Interact_SigTrans_Reg"/>
</dbReference>
<feature type="compositionally biased region" description="Polar residues" evidence="1">
    <location>
        <begin position="335"/>
        <end position="358"/>
    </location>
</feature>
<feature type="compositionally biased region" description="Polar residues" evidence="1">
    <location>
        <begin position="310"/>
        <end position="325"/>
    </location>
</feature>
<dbReference type="AlphaFoldDB" id="A0A4Q1BLB2"/>
<dbReference type="EMBL" id="SDIL01000046">
    <property type="protein sequence ID" value="RXK38554.1"/>
    <property type="molecule type" value="Genomic_DNA"/>
</dbReference>
<dbReference type="Proteomes" id="UP000289152">
    <property type="component" value="Unassembled WGS sequence"/>
</dbReference>
<dbReference type="SUPFAM" id="SSF50729">
    <property type="entry name" value="PH domain-like"/>
    <property type="match status" value="2"/>
</dbReference>
<keyword evidence="4" id="KW-1185">Reference proteome</keyword>
<dbReference type="PROSITE" id="PS50003">
    <property type="entry name" value="PH_DOMAIN"/>
    <property type="match status" value="2"/>
</dbReference>
<dbReference type="Pfam" id="PF00169">
    <property type="entry name" value="PH"/>
    <property type="match status" value="2"/>
</dbReference>
<comment type="caution">
    <text evidence="3">The sequence shown here is derived from an EMBL/GenBank/DDBJ whole genome shotgun (WGS) entry which is preliminary data.</text>
</comment>
<dbReference type="SMART" id="SM00233">
    <property type="entry name" value="PH"/>
    <property type="match status" value="2"/>
</dbReference>
<feature type="region of interest" description="Disordered" evidence="1">
    <location>
        <begin position="592"/>
        <end position="624"/>
    </location>
</feature>
<feature type="compositionally biased region" description="Polar residues" evidence="1">
    <location>
        <begin position="271"/>
        <end position="280"/>
    </location>
</feature>
<dbReference type="PANTHER" id="PTHR14336:SF8">
    <property type="entry name" value="PROTEIN OPY1"/>
    <property type="match status" value="1"/>
</dbReference>
<evidence type="ECO:0000259" key="2">
    <source>
        <dbReference type="PROSITE" id="PS50003"/>
    </source>
</evidence>
<dbReference type="InParanoid" id="A0A4Q1BLB2"/>
<dbReference type="FunFam" id="2.30.29.30:FF:000286">
    <property type="entry name" value="PH-protein kinase domain containing protein"/>
    <property type="match status" value="1"/>
</dbReference>